<reference evidence="1" key="1">
    <citation type="submission" date="2007-04" db="EMBL/GenBank/DDBJ databases">
        <authorList>
            <consortium name="The Broad Institute Genome Sequencing Platform"/>
            <person name="Birren B."/>
            <person name="Lander E."/>
            <person name="Galagan J."/>
            <person name="Nusbaum C."/>
            <person name="Devon K."/>
            <person name="Ma L.-J."/>
            <person name="Jaffe D."/>
            <person name="Butler J."/>
            <person name="Alvarez P."/>
            <person name="Gnerre S."/>
            <person name="Grabherr M."/>
            <person name="Kleber M."/>
            <person name="Mauceli E."/>
            <person name="Brockman W."/>
            <person name="MacCallum I.A."/>
            <person name="Young S."/>
            <person name="LaButti K."/>
            <person name="DeCaprio D."/>
            <person name="Crawford M."/>
            <person name="Koehrsen M."/>
            <person name="Engels R."/>
            <person name="Montgomery P."/>
            <person name="Pearson M."/>
            <person name="Howarth C."/>
            <person name="Larson L."/>
            <person name="White J."/>
            <person name="O'Leary S."/>
            <person name="Kodira C."/>
            <person name="Zeng Q."/>
            <person name="Yandava C."/>
            <person name="Alvarado L."/>
            <person name="Kistler C."/>
            <person name="Shim W.-B."/>
            <person name="Kang S."/>
            <person name="Woloshuk C."/>
        </authorList>
    </citation>
    <scope>NUCLEOTIDE SEQUENCE</scope>
    <source>
        <strain evidence="1">4287</strain>
    </source>
</reference>
<dbReference type="AlphaFoldDB" id="A0A0J9VVM8"/>
<gene>
    <name evidence="1" type="ORF">FOXG_21249</name>
</gene>
<proteinExistence type="predicted"/>
<organism evidence="1 2">
    <name type="scientific">Fusarium oxysporum f. sp. lycopersici (strain 4287 / CBS 123668 / FGSC 9935 / NRRL 34936)</name>
    <name type="common">Fusarium vascular wilt of tomato</name>
    <dbReference type="NCBI Taxonomy" id="426428"/>
    <lineage>
        <taxon>Eukaryota</taxon>
        <taxon>Fungi</taxon>
        <taxon>Dikarya</taxon>
        <taxon>Ascomycota</taxon>
        <taxon>Pezizomycotina</taxon>
        <taxon>Sordariomycetes</taxon>
        <taxon>Hypocreomycetidae</taxon>
        <taxon>Hypocreales</taxon>
        <taxon>Nectriaceae</taxon>
        <taxon>Fusarium</taxon>
        <taxon>Fusarium oxysporum species complex</taxon>
    </lineage>
</organism>
<dbReference type="GeneID" id="28961955"/>
<accession>A0A0J9VVM8</accession>
<dbReference type="Proteomes" id="UP000009097">
    <property type="component" value="Unassembled WGS sequence"/>
</dbReference>
<protein>
    <submittedName>
        <fullName evidence="1">Uncharacterized protein</fullName>
    </submittedName>
</protein>
<reference evidence="1" key="2">
    <citation type="journal article" date="2010" name="Nature">
        <title>Comparative genomics reveals mobile pathogenicity chromosomes in Fusarium.</title>
        <authorList>
            <person name="Ma L.J."/>
            <person name="van der Does H.C."/>
            <person name="Borkovich K.A."/>
            <person name="Coleman J.J."/>
            <person name="Daboussi M.J."/>
            <person name="Di Pietro A."/>
            <person name="Dufresne M."/>
            <person name="Freitag M."/>
            <person name="Grabherr M."/>
            <person name="Henrissat B."/>
            <person name="Houterman P.M."/>
            <person name="Kang S."/>
            <person name="Shim W.B."/>
            <person name="Woloshuk C."/>
            <person name="Xie X."/>
            <person name="Xu J.R."/>
            <person name="Antoniw J."/>
            <person name="Baker S.E."/>
            <person name="Bluhm B.H."/>
            <person name="Breakspear A."/>
            <person name="Brown D.W."/>
            <person name="Butchko R.A."/>
            <person name="Chapman S."/>
            <person name="Coulson R."/>
            <person name="Coutinho P.M."/>
            <person name="Danchin E.G."/>
            <person name="Diener A."/>
            <person name="Gale L.R."/>
            <person name="Gardiner D.M."/>
            <person name="Goff S."/>
            <person name="Hammond-Kosack K.E."/>
            <person name="Hilburn K."/>
            <person name="Hua-Van A."/>
            <person name="Jonkers W."/>
            <person name="Kazan K."/>
            <person name="Kodira C.D."/>
            <person name="Koehrsen M."/>
            <person name="Kumar L."/>
            <person name="Lee Y.H."/>
            <person name="Li L."/>
            <person name="Manners J.M."/>
            <person name="Miranda-Saavedra D."/>
            <person name="Mukherjee M."/>
            <person name="Park G."/>
            <person name="Park J."/>
            <person name="Park S.Y."/>
            <person name="Proctor R.H."/>
            <person name="Regev A."/>
            <person name="Ruiz-Roldan M.C."/>
            <person name="Sain D."/>
            <person name="Sakthikumar S."/>
            <person name="Sykes S."/>
            <person name="Schwartz D.C."/>
            <person name="Turgeon B.G."/>
            <person name="Wapinski I."/>
            <person name="Yoder O."/>
            <person name="Young S."/>
            <person name="Zeng Q."/>
            <person name="Zhou S."/>
            <person name="Galagan J."/>
            <person name="Cuomo C.A."/>
            <person name="Kistler H.C."/>
            <person name="Rep M."/>
        </authorList>
    </citation>
    <scope>NUCLEOTIDE SEQUENCE [LARGE SCALE GENOMIC DNA]</scope>
    <source>
        <strain evidence="1">4287</strain>
    </source>
</reference>
<name>A0A0J9VVM8_FUSO4</name>
<dbReference type="VEuPathDB" id="FungiDB:FOXG_21249"/>
<dbReference type="RefSeq" id="XP_018253074.1">
    <property type="nucleotide sequence ID" value="XM_018401557.1"/>
</dbReference>
<dbReference type="EMBL" id="DS231715">
    <property type="protein sequence ID" value="KNB15029.1"/>
    <property type="molecule type" value="Genomic_DNA"/>
</dbReference>
<dbReference type="KEGG" id="fox:FOXG_21249"/>
<sequence length="43" mass="4742">MQVLTVSNLEAFSHHENFDISNSMKKKKNLYAETARAASSADG</sequence>
<evidence type="ECO:0000313" key="1">
    <source>
        <dbReference type="EMBL" id="KNB15029.1"/>
    </source>
</evidence>
<evidence type="ECO:0000313" key="2">
    <source>
        <dbReference type="Proteomes" id="UP000009097"/>
    </source>
</evidence>